<gene>
    <name evidence="2" type="ORF">ACFPRH_20695</name>
</gene>
<evidence type="ECO:0000313" key="3">
    <source>
        <dbReference type="Proteomes" id="UP001596160"/>
    </source>
</evidence>
<evidence type="ECO:0000313" key="2">
    <source>
        <dbReference type="EMBL" id="MFC5154157.1"/>
    </source>
</evidence>
<sequence>MSIEVPQVASAAWPPLDAALLAGAVVLRFPGSGADGVLAVPSGPGRLGGSLEVPRPVVAEVAQVLAALPRFENVRAVPDGRGGVRVVWGASCPARISGAGRRRFYRGAATDWTGGSPAAGMAGPLALRDAVTLDALAHGTPVGTLIACGLAADEREVHERLVAAGEVLTGWRGMTWTALVHAAVCRGVVPAVPARPVSLGPAGLALLNAWASGAPRIRSADLAGGPGALRELERSVCERLGARSEPHAVLRGHEAGLLGPGEPGAERPGWSRGP</sequence>
<dbReference type="Proteomes" id="UP001596160">
    <property type="component" value="Unassembled WGS sequence"/>
</dbReference>
<proteinExistence type="predicted"/>
<evidence type="ECO:0000256" key="1">
    <source>
        <dbReference type="SAM" id="MobiDB-lite"/>
    </source>
</evidence>
<keyword evidence="3" id="KW-1185">Reference proteome</keyword>
<dbReference type="RefSeq" id="WP_344480107.1">
    <property type="nucleotide sequence ID" value="NZ_BAAASB010000014.1"/>
</dbReference>
<protein>
    <submittedName>
        <fullName evidence="2">DUF6302 family protein</fullName>
    </submittedName>
</protein>
<dbReference type="InterPro" id="IPR046269">
    <property type="entry name" value="DUF6302"/>
</dbReference>
<accession>A0ABW0AQ30</accession>
<comment type="caution">
    <text evidence="2">The sequence shown here is derived from an EMBL/GenBank/DDBJ whole genome shotgun (WGS) entry which is preliminary data.</text>
</comment>
<reference evidence="3" key="1">
    <citation type="journal article" date="2019" name="Int. J. Syst. Evol. Microbiol.">
        <title>The Global Catalogue of Microorganisms (GCM) 10K type strain sequencing project: providing services to taxonomists for standard genome sequencing and annotation.</title>
        <authorList>
            <consortium name="The Broad Institute Genomics Platform"/>
            <consortium name="The Broad Institute Genome Sequencing Center for Infectious Disease"/>
            <person name="Wu L."/>
            <person name="Ma J."/>
        </authorList>
    </citation>
    <scope>NUCLEOTIDE SEQUENCE [LARGE SCALE GENOMIC DNA]</scope>
    <source>
        <strain evidence="3">PCU 266</strain>
    </source>
</reference>
<organism evidence="2 3">
    <name type="scientific">Streptomyces amakusaensis</name>
    <dbReference type="NCBI Taxonomy" id="67271"/>
    <lineage>
        <taxon>Bacteria</taxon>
        <taxon>Bacillati</taxon>
        <taxon>Actinomycetota</taxon>
        <taxon>Actinomycetes</taxon>
        <taxon>Kitasatosporales</taxon>
        <taxon>Streptomycetaceae</taxon>
        <taxon>Streptomyces</taxon>
    </lineage>
</organism>
<name>A0ABW0AQ30_9ACTN</name>
<dbReference type="Pfam" id="PF19819">
    <property type="entry name" value="DUF6302"/>
    <property type="match status" value="1"/>
</dbReference>
<feature type="region of interest" description="Disordered" evidence="1">
    <location>
        <begin position="251"/>
        <end position="274"/>
    </location>
</feature>
<dbReference type="EMBL" id="JBHSKP010000013">
    <property type="protein sequence ID" value="MFC5154157.1"/>
    <property type="molecule type" value="Genomic_DNA"/>
</dbReference>